<name>A0A3L6TD68_PANMI</name>
<sequence>MCRGSIHALRCDLVSRSCFCGVVDAAGTHGGKATQLSLMADLPTDVAIQIAGHLAATSERPMDDLPALLATCRRMHLVCRNPEVGRRINVAGLTDMAWHTPDAYHTFVAHLAQLGNLEASFIHGVNVVFCGPLIMPLAVLNLNIERAAAGGHEVAAYVAAVLLYMANGGAGVNATTRQYMRQVAIVTSCSVSPTPTRPAFRDVINDAGTLMEARRRHRSSLAELPTDLAIKIAGRLAATSMWPMDDLRVLWATCRCMLCVCSEPEVGWRVALGRFADDMSWDDPVGYATLIGRLTKVGNPEACFLTGMEVAFHKGTPLAPVCTVELQRAAEFGHNLAAYVTAILLYRANDGAVSDDAARRCMRQVEGEEEAVAASAAGCGDGGPQFRNDGCLRWREEATERI</sequence>
<dbReference type="OrthoDB" id="681586at2759"/>
<dbReference type="PANTHER" id="PTHR33784">
    <property type="entry name" value="OS05G0482100 PROTEIN"/>
    <property type="match status" value="1"/>
</dbReference>
<evidence type="ECO:0008006" key="3">
    <source>
        <dbReference type="Google" id="ProtNLM"/>
    </source>
</evidence>
<dbReference type="Proteomes" id="UP000275267">
    <property type="component" value="Unassembled WGS sequence"/>
</dbReference>
<gene>
    <name evidence="1" type="ORF">C2845_PM03G28380</name>
</gene>
<comment type="caution">
    <text evidence="1">The sequence shown here is derived from an EMBL/GenBank/DDBJ whole genome shotgun (WGS) entry which is preliminary data.</text>
</comment>
<dbReference type="InterPro" id="IPR040338">
    <property type="entry name" value="At1g67623-like"/>
</dbReference>
<evidence type="ECO:0000313" key="1">
    <source>
        <dbReference type="EMBL" id="RLN36265.1"/>
    </source>
</evidence>
<evidence type="ECO:0000313" key="2">
    <source>
        <dbReference type="Proteomes" id="UP000275267"/>
    </source>
</evidence>
<keyword evidence="2" id="KW-1185">Reference proteome</keyword>
<protein>
    <recommendedName>
        <fullName evidence="3">F-box protein</fullName>
    </recommendedName>
</protein>
<organism evidence="1 2">
    <name type="scientific">Panicum miliaceum</name>
    <name type="common">Proso millet</name>
    <name type="synonym">Broomcorn millet</name>
    <dbReference type="NCBI Taxonomy" id="4540"/>
    <lineage>
        <taxon>Eukaryota</taxon>
        <taxon>Viridiplantae</taxon>
        <taxon>Streptophyta</taxon>
        <taxon>Embryophyta</taxon>
        <taxon>Tracheophyta</taxon>
        <taxon>Spermatophyta</taxon>
        <taxon>Magnoliopsida</taxon>
        <taxon>Liliopsida</taxon>
        <taxon>Poales</taxon>
        <taxon>Poaceae</taxon>
        <taxon>PACMAD clade</taxon>
        <taxon>Panicoideae</taxon>
        <taxon>Panicodae</taxon>
        <taxon>Paniceae</taxon>
        <taxon>Panicinae</taxon>
        <taxon>Panicum</taxon>
        <taxon>Panicum sect. Panicum</taxon>
    </lineage>
</organism>
<reference evidence="2" key="1">
    <citation type="journal article" date="2019" name="Nat. Commun.">
        <title>The genome of broomcorn millet.</title>
        <authorList>
            <person name="Zou C."/>
            <person name="Miki D."/>
            <person name="Li D."/>
            <person name="Tang Q."/>
            <person name="Xiao L."/>
            <person name="Rajput S."/>
            <person name="Deng P."/>
            <person name="Jia W."/>
            <person name="Huang R."/>
            <person name="Zhang M."/>
            <person name="Sun Y."/>
            <person name="Hu J."/>
            <person name="Fu X."/>
            <person name="Schnable P.S."/>
            <person name="Li F."/>
            <person name="Zhang H."/>
            <person name="Feng B."/>
            <person name="Zhu X."/>
            <person name="Liu R."/>
            <person name="Schnable J.C."/>
            <person name="Zhu J.-K."/>
            <person name="Zhang H."/>
        </authorList>
    </citation>
    <scope>NUCLEOTIDE SEQUENCE [LARGE SCALE GENOMIC DNA]</scope>
</reference>
<accession>A0A3L6TD68</accession>
<dbReference type="AlphaFoldDB" id="A0A3L6TD68"/>
<dbReference type="PANTHER" id="PTHR33784:SF10">
    <property type="entry name" value="F-BOX PROTEIN"/>
    <property type="match status" value="1"/>
</dbReference>
<dbReference type="EMBL" id="PQIB02000002">
    <property type="protein sequence ID" value="RLN36265.1"/>
    <property type="molecule type" value="Genomic_DNA"/>
</dbReference>
<proteinExistence type="predicted"/>